<evidence type="ECO:0000256" key="3">
    <source>
        <dbReference type="ARBA" id="ARBA00023002"/>
    </source>
</evidence>
<keyword evidence="7" id="KW-1185">Reference proteome</keyword>
<dbReference type="InterPro" id="IPR036396">
    <property type="entry name" value="Cyt_P450_sf"/>
</dbReference>
<sequence length="249" mass="28491">MFNLLPTEAKRQMDTFHTQWEILNTNIIRSARQHNISCPIERIFRAVDHEGDMTMAEFLQTLDEILFTNIDITANVLVFMLTNLATHRPFQESLHAEIMQERNRPSYDIAQYIGRQDTLLHYLGMECVRLRPAFWFSLPECTAVEKIIGKYRIPAQTPAVIDVRRLNSNPITWGSDGDVFRPERFAGLSSAQYRYGFMRFGVGSGKCMGKHMADVLLKMTAVAVLERYEIGPVVVGGEVKDGEITFAKR</sequence>
<dbReference type="InterPro" id="IPR001128">
    <property type="entry name" value="Cyt_P450"/>
</dbReference>
<protein>
    <recommendedName>
        <fullName evidence="8">Cytochrome P450</fullName>
    </recommendedName>
</protein>
<name>A0ABR4AKR8_9LECA</name>
<dbReference type="SUPFAM" id="SSF48264">
    <property type="entry name" value="Cytochrome P450"/>
    <property type="match status" value="1"/>
</dbReference>
<reference evidence="6 7" key="1">
    <citation type="submission" date="2024-09" db="EMBL/GenBank/DDBJ databases">
        <title>Rethinking Asexuality: The Enigmatic Case of Functional Sexual Genes in Lepraria (Stereocaulaceae).</title>
        <authorList>
            <person name="Doellman M."/>
            <person name="Sun Y."/>
            <person name="Barcenas-Pena A."/>
            <person name="Lumbsch H.T."/>
            <person name="Grewe F."/>
        </authorList>
    </citation>
    <scope>NUCLEOTIDE SEQUENCE [LARGE SCALE GENOMIC DNA]</scope>
    <source>
        <strain evidence="6 7">Grewe 0041</strain>
    </source>
</reference>
<evidence type="ECO:0000256" key="5">
    <source>
        <dbReference type="ARBA" id="ARBA00023033"/>
    </source>
</evidence>
<dbReference type="Gene3D" id="1.10.630.10">
    <property type="entry name" value="Cytochrome P450"/>
    <property type="match status" value="1"/>
</dbReference>
<proteinExistence type="predicted"/>
<evidence type="ECO:0000313" key="6">
    <source>
        <dbReference type="EMBL" id="KAL2045406.1"/>
    </source>
</evidence>
<evidence type="ECO:0000256" key="4">
    <source>
        <dbReference type="ARBA" id="ARBA00023004"/>
    </source>
</evidence>
<evidence type="ECO:0008006" key="8">
    <source>
        <dbReference type="Google" id="ProtNLM"/>
    </source>
</evidence>
<comment type="cofactor">
    <cofactor evidence="1">
        <name>heme</name>
        <dbReference type="ChEBI" id="CHEBI:30413"/>
    </cofactor>
</comment>
<evidence type="ECO:0000313" key="7">
    <source>
        <dbReference type="Proteomes" id="UP001590951"/>
    </source>
</evidence>
<evidence type="ECO:0000256" key="2">
    <source>
        <dbReference type="ARBA" id="ARBA00022723"/>
    </source>
</evidence>
<dbReference type="Pfam" id="PF00067">
    <property type="entry name" value="p450"/>
    <property type="match status" value="1"/>
</dbReference>
<evidence type="ECO:0000256" key="1">
    <source>
        <dbReference type="ARBA" id="ARBA00001971"/>
    </source>
</evidence>
<accession>A0ABR4AKR8</accession>
<keyword evidence="2" id="KW-0479">Metal-binding</keyword>
<gene>
    <name evidence="6" type="ORF">ABVK25_012118</name>
</gene>
<comment type="caution">
    <text evidence="6">The sequence shown here is derived from an EMBL/GenBank/DDBJ whole genome shotgun (WGS) entry which is preliminary data.</text>
</comment>
<dbReference type="PANTHER" id="PTHR24303:SF31">
    <property type="entry name" value="CYTOCHROME P450 307A1-RELATED"/>
    <property type="match status" value="1"/>
</dbReference>
<organism evidence="6 7">
    <name type="scientific">Lepraria finkii</name>
    <dbReference type="NCBI Taxonomy" id="1340010"/>
    <lineage>
        <taxon>Eukaryota</taxon>
        <taxon>Fungi</taxon>
        <taxon>Dikarya</taxon>
        <taxon>Ascomycota</taxon>
        <taxon>Pezizomycotina</taxon>
        <taxon>Lecanoromycetes</taxon>
        <taxon>OSLEUM clade</taxon>
        <taxon>Lecanoromycetidae</taxon>
        <taxon>Lecanorales</taxon>
        <taxon>Lecanorineae</taxon>
        <taxon>Stereocaulaceae</taxon>
        <taxon>Lepraria</taxon>
    </lineage>
</organism>
<dbReference type="EMBL" id="JBHFEH010000146">
    <property type="protein sequence ID" value="KAL2045406.1"/>
    <property type="molecule type" value="Genomic_DNA"/>
</dbReference>
<dbReference type="PANTHER" id="PTHR24303">
    <property type="entry name" value="HEME-BINDING MONOOXYGENASE FAMILY"/>
    <property type="match status" value="1"/>
</dbReference>
<keyword evidence="4" id="KW-0408">Iron</keyword>
<dbReference type="Proteomes" id="UP001590951">
    <property type="component" value="Unassembled WGS sequence"/>
</dbReference>
<keyword evidence="5" id="KW-0503">Monooxygenase</keyword>
<keyword evidence="3" id="KW-0560">Oxidoreductase</keyword>